<gene>
    <name evidence="1" type="ORF">J2781_001062</name>
</gene>
<name>A0ABU1LBR5_9FLAO</name>
<proteinExistence type="predicted"/>
<keyword evidence="2" id="KW-1185">Reference proteome</keyword>
<organism evidence="1 2">
    <name type="scientific">Chryseobacterium geocarposphaerae</name>
    <dbReference type="NCBI Taxonomy" id="1416776"/>
    <lineage>
        <taxon>Bacteria</taxon>
        <taxon>Pseudomonadati</taxon>
        <taxon>Bacteroidota</taxon>
        <taxon>Flavobacteriia</taxon>
        <taxon>Flavobacteriales</taxon>
        <taxon>Weeksellaceae</taxon>
        <taxon>Chryseobacterium group</taxon>
        <taxon>Chryseobacterium</taxon>
    </lineage>
</organism>
<evidence type="ECO:0000313" key="2">
    <source>
        <dbReference type="Proteomes" id="UP001184853"/>
    </source>
</evidence>
<dbReference type="NCBIfam" id="TIGR04141">
    <property type="entry name" value="TIGR04141 family sporadically distributed protein"/>
    <property type="match status" value="1"/>
</dbReference>
<dbReference type="EMBL" id="JAVDQS010000002">
    <property type="protein sequence ID" value="MDR6404147.1"/>
    <property type="molecule type" value="Genomic_DNA"/>
</dbReference>
<dbReference type="Pfam" id="PF19614">
    <property type="entry name" value="DUF6119"/>
    <property type="match status" value="1"/>
</dbReference>
<accession>A0ABU1LBR5</accession>
<protein>
    <submittedName>
        <fullName evidence="1">Uncharacterized protein (TIGR04141 family)</fullName>
    </submittedName>
</protein>
<sequence length="593" mass="69669">MSEKIQNNLYLLRDEVRERNSRKQLITKNVDFDYLNKFFRKKDFKEQKVQEDLSDLYDIKVYYKIIPSDVKWKDFISNVVEADQNILKLNKSSSESYIILFQNKITNKIYASTGGYAHITVKEIATTDFGIEILARIVKIDDKALKSVKERNLTGGIQGEIKFFRNDYNLYDNDSFGKIYNELNALLTKEILVKSFGFNLKDLNNNSLCIAKDSFSIKKSISFDELLKIIKRCEYLLENEDPIEINSVNKISRSEAILKENLFDTLVKHAYQNYIDSNNFYSIEISNKEFDKYFQAIKTKLSFYFKRKLQEIIFDDVFREFQSVLLKIIEVCGESLNYEDFKKIIESAKLETFDENDITLTSDNLSSHFCSEIIYDGQNYFLLEKDWYQIKKSFIDSINEQTSYFITENFYSGPTLSRWQGSSENDYNASYFKKTDTYVFDKFPHQNIEACDVLKIFKDEIYFYHIKKGFDNSMRDLCNQVYIASRKVFEDVKNDYKYLEGLYDLVKGNNGKTDYSKDAKKQFGTVTKKQFINKLKDKKIIFVLAVLDTSDSGRSLTNEISKFDSNIAKFTLVELSKNMRNLGVNFQILQLEK</sequence>
<dbReference type="InterPro" id="IPR026487">
    <property type="entry name" value="CHP04141"/>
</dbReference>
<comment type="caution">
    <text evidence="1">The sequence shown here is derived from an EMBL/GenBank/DDBJ whole genome shotgun (WGS) entry which is preliminary data.</text>
</comment>
<reference evidence="1 2" key="1">
    <citation type="submission" date="2023-07" db="EMBL/GenBank/DDBJ databases">
        <title>Sorghum-associated microbial communities from plants grown in Nebraska, USA.</title>
        <authorList>
            <person name="Schachtman D."/>
        </authorList>
    </citation>
    <scope>NUCLEOTIDE SEQUENCE [LARGE SCALE GENOMIC DNA]</scope>
    <source>
        <strain evidence="1 2">DS1709</strain>
    </source>
</reference>
<evidence type="ECO:0000313" key="1">
    <source>
        <dbReference type="EMBL" id="MDR6404147.1"/>
    </source>
</evidence>
<dbReference type="Proteomes" id="UP001184853">
    <property type="component" value="Unassembled WGS sequence"/>
</dbReference>
<dbReference type="RefSeq" id="WP_115980638.1">
    <property type="nucleotide sequence ID" value="NZ_JAVDQS010000002.1"/>
</dbReference>